<name>A0A2U9NZN5_STRAS</name>
<feature type="transmembrane region" description="Helical" evidence="2">
    <location>
        <begin position="846"/>
        <end position="865"/>
    </location>
</feature>
<evidence type="ECO:0000256" key="1">
    <source>
        <dbReference type="SAM" id="Coils"/>
    </source>
</evidence>
<proteinExistence type="predicted"/>
<dbReference type="SUPFAM" id="SSF54001">
    <property type="entry name" value="Cysteine proteinases"/>
    <property type="match status" value="1"/>
</dbReference>
<keyword evidence="2" id="KW-0472">Membrane</keyword>
<gene>
    <name evidence="3" type="ORF">DMT42_11125</name>
</gene>
<feature type="coiled-coil region" evidence="1">
    <location>
        <begin position="133"/>
        <end position="183"/>
    </location>
</feature>
<keyword evidence="2" id="KW-0812">Transmembrane</keyword>
<evidence type="ECO:0008006" key="5">
    <source>
        <dbReference type="Google" id="ProtNLM"/>
    </source>
</evidence>
<evidence type="ECO:0000256" key="2">
    <source>
        <dbReference type="SAM" id="Phobius"/>
    </source>
</evidence>
<keyword evidence="1" id="KW-0175">Coiled coil</keyword>
<protein>
    <recommendedName>
        <fullName evidence="5">NlpC/P60 domain-containing protein</fullName>
    </recommendedName>
</protein>
<dbReference type="EMBL" id="CP029788">
    <property type="protein sequence ID" value="AWT42820.1"/>
    <property type="molecule type" value="Genomic_DNA"/>
</dbReference>
<dbReference type="Proteomes" id="UP000247634">
    <property type="component" value="Chromosome"/>
</dbReference>
<accession>A0A2U9NZN5</accession>
<dbReference type="InterPro" id="IPR038765">
    <property type="entry name" value="Papain-like_cys_pep_sf"/>
</dbReference>
<keyword evidence="4" id="KW-1185">Reference proteome</keyword>
<dbReference type="RefSeq" id="WP_110627741.1">
    <property type="nucleotide sequence ID" value="NZ_CP029788.1"/>
</dbReference>
<feature type="transmembrane region" description="Helical" evidence="2">
    <location>
        <begin position="200"/>
        <end position="220"/>
    </location>
</feature>
<dbReference type="Gene3D" id="3.90.1720.10">
    <property type="entry name" value="endopeptidase domain like (from Nostoc punctiforme)"/>
    <property type="match status" value="1"/>
</dbReference>
<sequence length="1371" mass="144406">MAAISVGSVEVDVVPNARGVRQRLQQQLIPAGEEVGDELGRVIGRLMTQHVADAVRRGVTNGGRTAVAPAARQGEATGGAFARSFRARVEAALRDLPDARIDADSSPAQREIASIRTQLRALTEVNIGVDIDAAEATARVERLQARLQRLSAQDVDVQVRTDVAAASAQLAEIQAMVNRLDGQTANVDVDTRSATASMSALTAAAIAFGPALIPVLPVVAAGLGAVAAAAAAAGAGLGAFALAALPAFKQIGSVLQAQKAAQDAATNATYQGGQAAAQASARASQLASAQAAVASAERNGARQIARAQEQVSQARRAAAQEAAQASLRAQQAARAVEDAEDALADAQRAARRAQEDLTSARRTAVQELQDLNNRLADSVLSQRDAELALREATAQRDKVLKDANSTELDKERALLAYDQAVQRLKEQQAETTRLKTETAAANKAGVDGSQTVRAAQERLAEAQGQVADKTQALKDAQAAQARTAQDNAQRLADAQQRISQAQRAVADAQVQAAEQAASAQRALQQAQQAGVGTVDQAAIAQAKYQAELAKLTPAARGTMNAYVKLKDAFGAWSRSLQPAVMPIFTRALDGMRRALPGLTPFVLDAASAITTLQDKASAGFKSKWWTDFVADLRTSVKPAIIGLGVAFGNVFKGIVLIIDAFLPHMSTISDTLQRTTGRFADWAAGLKGSPEFERFLSYSATMAPRIWDALQKIAGAFLSIGQAISPISSITLKVIGAIAEGVSLVADKAPWVVQGIYGIVVAMTAWRVATTLWAGAQVIANAAMIAFNIISAAGPWGWIAIAIAGVVLAVVVMYKKFDWFRAGVQIVWDALKKGASAVLSWVKQNWPWILGALAGPIGLAVVYIIKHWDDIKSGISTAWNWIKQYVLFPVRDFFTKTVPGWAGTLRDKLVGAFDKAREGIKTAWDKVKKIARDPIQYVVDIVYNKGVVGVWNKVAGAFGAPKLAEFKFASGGVMPGYTPGRDVHRFLSPTGGALELSGGEAIMRPEFTRAVGSGFVHTMNSVAKSRGAQGVKAALAPVFGGNPNTPTDRSLRYSGGGVLQSFKDGGIFGWIGKGLNAVAGVGSAAWNKIKEGASWLGDTIEASARAGIKNVVDPLLKSFPGMDTGFGQMIRRIPTRIIDALFGYSKEADDKGAGGLGGPRIQAALKWARTQAGLPYQWAGNGNPSWDCSGFMSAIESVIRGQKPHRRWATMAFSGKTAPPGWVYHGNSPFRIGITNAGVGHTAGTLGGVNVESRGGDGVVVGSRARSYKDSLFTSWYGFEPGKYDSGGYLQPGLNLAYNGTGRPEPVFTTSQANALTVLAGRGAGTGSASFEGNLYLDSGEFLGRVRGEAQQVVSQNNAEILTALNARPRG</sequence>
<feature type="coiled-coil region" evidence="1">
    <location>
        <begin position="410"/>
        <end position="529"/>
    </location>
</feature>
<keyword evidence="2" id="KW-1133">Transmembrane helix</keyword>
<dbReference type="OrthoDB" id="3765294at2"/>
<feature type="transmembrane region" description="Helical" evidence="2">
    <location>
        <begin position="226"/>
        <end position="248"/>
    </location>
</feature>
<dbReference type="KEGG" id="sact:DMT42_11125"/>
<organism evidence="3 4">
    <name type="scientific">Streptomyces actuosus</name>
    <dbReference type="NCBI Taxonomy" id="1885"/>
    <lineage>
        <taxon>Bacteria</taxon>
        <taxon>Bacillati</taxon>
        <taxon>Actinomycetota</taxon>
        <taxon>Actinomycetes</taxon>
        <taxon>Kitasatosporales</taxon>
        <taxon>Streptomycetaceae</taxon>
        <taxon>Streptomyces</taxon>
    </lineage>
</organism>
<evidence type="ECO:0000313" key="3">
    <source>
        <dbReference type="EMBL" id="AWT42820.1"/>
    </source>
</evidence>
<feature type="coiled-coil region" evidence="1">
    <location>
        <begin position="304"/>
        <end position="374"/>
    </location>
</feature>
<feature type="transmembrane region" description="Helical" evidence="2">
    <location>
        <begin position="796"/>
        <end position="814"/>
    </location>
</feature>
<reference evidence="3 4" key="1">
    <citation type="submission" date="2018-06" db="EMBL/GenBank/DDBJ databases">
        <title>The complete genome sequence of a nosiheptide producer Streptomyces actuosus ATCC 25421: deducing the ability of producing a new class III lantibiotics.</title>
        <authorList>
            <person name="Liu W."/>
            <person name="Sun F."/>
            <person name="Hu Y."/>
        </authorList>
    </citation>
    <scope>NUCLEOTIDE SEQUENCE [LARGE SCALE GENOMIC DNA]</scope>
    <source>
        <strain evidence="3 4">ATCC 25421</strain>
    </source>
</reference>
<evidence type="ECO:0000313" key="4">
    <source>
        <dbReference type="Proteomes" id="UP000247634"/>
    </source>
</evidence>